<evidence type="ECO:0000313" key="9">
    <source>
        <dbReference type="Proteomes" id="UP001153620"/>
    </source>
</evidence>
<dbReference type="SUPFAM" id="SSF55811">
    <property type="entry name" value="Nudix"/>
    <property type="match status" value="1"/>
</dbReference>
<dbReference type="EMBL" id="OU895878">
    <property type="protein sequence ID" value="CAG9802491.1"/>
    <property type="molecule type" value="Genomic_DNA"/>
</dbReference>
<dbReference type="AlphaFoldDB" id="A0A9N9WQP0"/>
<keyword evidence="4" id="KW-0378">Hydrolase</keyword>
<dbReference type="InterPro" id="IPR000086">
    <property type="entry name" value="NUDIX_hydrolase_dom"/>
</dbReference>
<evidence type="ECO:0000256" key="1">
    <source>
        <dbReference type="ARBA" id="ARBA00001936"/>
    </source>
</evidence>
<protein>
    <recommendedName>
        <fullName evidence="7">Nudix hydrolase domain-containing protein</fullName>
    </recommendedName>
</protein>
<dbReference type="Pfam" id="PF00293">
    <property type="entry name" value="NUDIX"/>
    <property type="match status" value="1"/>
</dbReference>
<feature type="domain" description="Nudix hydrolase" evidence="7">
    <location>
        <begin position="53"/>
        <end position="189"/>
    </location>
</feature>
<dbReference type="PROSITE" id="PS51462">
    <property type="entry name" value="NUDIX"/>
    <property type="match status" value="1"/>
</dbReference>
<dbReference type="PANTHER" id="PTHR12992">
    <property type="entry name" value="NUDIX HYDROLASE"/>
    <property type="match status" value="1"/>
</dbReference>
<keyword evidence="9" id="KW-1185">Reference proteome</keyword>
<proteinExistence type="predicted"/>
<evidence type="ECO:0000256" key="5">
    <source>
        <dbReference type="ARBA" id="ARBA00022842"/>
    </source>
</evidence>
<dbReference type="InterPro" id="IPR045121">
    <property type="entry name" value="CoAse"/>
</dbReference>
<dbReference type="GO" id="GO:0046872">
    <property type="term" value="F:metal ion binding"/>
    <property type="evidence" value="ECO:0007669"/>
    <property type="project" value="UniProtKB-KW"/>
</dbReference>
<dbReference type="InterPro" id="IPR015797">
    <property type="entry name" value="NUDIX_hydrolase-like_dom_sf"/>
</dbReference>
<name>A0A9N9WQP0_9DIPT</name>
<dbReference type="OrthoDB" id="206213at2759"/>
<gene>
    <name evidence="8" type="ORF">CHIRRI_LOCUS5398</name>
</gene>
<reference evidence="8" key="1">
    <citation type="submission" date="2022-01" db="EMBL/GenBank/DDBJ databases">
        <authorList>
            <person name="King R."/>
        </authorList>
    </citation>
    <scope>NUCLEOTIDE SEQUENCE</scope>
</reference>
<evidence type="ECO:0000256" key="6">
    <source>
        <dbReference type="ARBA" id="ARBA00023211"/>
    </source>
</evidence>
<evidence type="ECO:0000256" key="3">
    <source>
        <dbReference type="ARBA" id="ARBA00022723"/>
    </source>
</evidence>
<dbReference type="CDD" id="cd03426">
    <property type="entry name" value="NUDIX_CoAse_Nudt7"/>
    <property type="match status" value="1"/>
</dbReference>
<dbReference type="PANTHER" id="PTHR12992:SF11">
    <property type="entry name" value="MITOCHONDRIAL COENZYME A DIPHOSPHATASE NUDT8"/>
    <property type="match status" value="1"/>
</dbReference>
<evidence type="ECO:0000313" key="8">
    <source>
        <dbReference type="EMBL" id="CAG9802491.1"/>
    </source>
</evidence>
<keyword evidence="5" id="KW-0460">Magnesium</keyword>
<evidence type="ECO:0000259" key="7">
    <source>
        <dbReference type="PROSITE" id="PS51462"/>
    </source>
</evidence>
<keyword evidence="3" id="KW-0479">Metal-binding</keyword>
<organism evidence="8 9">
    <name type="scientific">Chironomus riparius</name>
    <dbReference type="NCBI Taxonomy" id="315576"/>
    <lineage>
        <taxon>Eukaryota</taxon>
        <taxon>Metazoa</taxon>
        <taxon>Ecdysozoa</taxon>
        <taxon>Arthropoda</taxon>
        <taxon>Hexapoda</taxon>
        <taxon>Insecta</taxon>
        <taxon>Pterygota</taxon>
        <taxon>Neoptera</taxon>
        <taxon>Endopterygota</taxon>
        <taxon>Diptera</taxon>
        <taxon>Nematocera</taxon>
        <taxon>Chironomoidea</taxon>
        <taxon>Chironomidae</taxon>
        <taxon>Chironominae</taxon>
        <taxon>Chironomus</taxon>
    </lineage>
</organism>
<reference evidence="8" key="2">
    <citation type="submission" date="2022-10" db="EMBL/GenBank/DDBJ databases">
        <authorList>
            <consortium name="ENA_rothamsted_submissions"/>
            <consortium name="culmorum"/>
            <person name="King R."/>
        </authorList>
    </citation>
    <scope>NUCLEOTIDE SEQUENCE</scope>
</reference>
<keyword evidence="6" id="KW-0464">Manganese</keyword>
<dbReference type="GO" id="GO:0010945">
    <property type="term" value="F:coenzyme A diphosphatase activity"/>
    <property type="evidence" value="ECO:0007669"/>
    <property type="project" value="InterPro"/>
</dbReference>
<sequence>MNTSRIVIHRAFKILRRNLSTLNIEQLLSEENKVKTLESFKKLTKVKYGEKIKRHAAILIPICVSNKNELSILYTLRSTKLRTHKGQISFPGGHMQDDDGHEIECALRETREEIGLKPEFIKVWGTGSQITPTFGISIVPVIAEIRNFDLSMVEKNPEEVDEIIPIPLERLIDPNFFHHTQFRTPKGQQYVLPVYTGGKKKFWGMTALVTHFLLLSMLPKDVYKIRIPVVAPYTP</sequence>
<dbReference type="Proteomes" id="UP001153620">
    <property type="component" value="Chromosome 2"/>
</dbReference>
<accession>A0A9N9WQP0</accession>
<dbReference type="Gene3D" id="3.90.79.10">
    <property type="entry name" value="Nucleoside Triphosphate Pyrophosphohydrolase"/>
    <property type="match status" value="1"/>
</dbReference>
<evidence type="ECO:0000256" key="4">
    <source>
        <dbReference type="ARBA" id="ARBA00022801"/>
    </source>
</evidence>
<comment type="cofactor">
    <cofactor evidence="1">
        <name>Mn(2+)</name>
        <dbReference type="ChEBI" id="CHEBI:29035"/>
    </cofactor>
</comment>
<comment type="cofactor">
    <cofactor evidence="2">
        <name>Mg(2+)</name>
        <dbReference type="ChEBI" id="CHEBI:18420"/>
    </cofactor>
</comment>
<evidence type="ECO:0000256" key="2">
    <source>
        <dbReference type="ARBA" id="ARBA00001946"/>
    </source>
</evidence>